<comment type="subcellular location">
    <subcellularLocation>
        <location evidence="1">Cell membrane</location>
        <topology evidence="1">Multi-pass membrane protein</topology>
    </subcellularLocation>
</comment>
<dbReference type="SUPFAM" id="SSF103473">
    <property type="entry name" value="MFS general substrate transporter"/>
    <property type="match status" value="1"/>
</dbReference>
<keyword evidence="8" id="KW-1185">Reference proteome</keyword>
<gene>
    <name evidence="7" type="primary">bacE_2</name>
    <name evidence="7" type="ORF">NCTC12475_01567</name>
</gene>
<dbReference type="GO" id="GO:0005886">
    <property type="term" value="C:plasma membrane"/>
    <property type="evidence" value="ECO:0007669"/>
    <property type="project" value="UniProtKB-SubCell"/>
</dbReference>
<keyword evidence="4" id="KW-0812">Transmembrane</keyword>
<keyword evidence="6" id="KW-0472">Membrane</keyword>
<sequence>MKKYLALLRTHRNFRLLCAVQIVCYFGAWFSHTGIFTMLINLNAPIWAISLCAAMAYIPCVILAPFSGILVDKFSPKPMLVTMMIIETITIIMLLFIDSLDMLWLLLVIIFVRMGVGGIYFQVEMSILPKILKNQTLKLANEIHSIIWAGCYTAGMAGAGVYIYFFGVKSAFMLDIVLYIISFYFLYKLVLPSVDTTVIKPVFIMFKNGIIYIKNNKLIMHLILLHSFVGITSYEALIALLADYEYAHILSIPLIIGFMNAIRALSLIMGPTLLSKFTNNKTIMYMYFGQGIGIIIWAFLQFNFYLGFIGLLTAGFFTSTLWSYTYTLVQRNCDEQFYGRVIAYNDMVILLVSAMFSMFVGFMFKASFSLQTITIIMGSIFFIGGIYYYLVNKFYTIK</sequence>
<evidence type="ECO:0000256" key="4">
    <source>
        <dbReference type="ARBA" id="ARBA00022692"/>
    </source>
</evidence>
<dbReference type="PANTHER" id="PTHR43266:SF10">
    <property type="entry name" value="BACILYSIN EXPORTER BACE-RELATED"/>
    <property type="match status" value="1"/>
</dbReference>
<organism evidence="7 8">
    <name type="scientific">Campylobacter sputorum subsp. sputorum</name>
    <dbReference type="NCBI Taxonomy" id="32024"/>
    <lineage>
        <taxon>Bacteria</taxon>
        <taxon>Pseudomonadati</taxon>
        <taxon>Campylobacterota</taxon>
        <taxon>Epsilonproteobacteria</taxon>
        <taxon>Campylobacterales</taxon>
        <taxon>Campylobacteraceae</taxon>
        <taxon>Campylobacter</taxon>
    </lineage>
</organism>
<dbReference type="OrthoDB" id="9775268at2"/>
<dbReference type="PANTHER" id="PTHR43266">
    <property type="entry name" value="MACROLIDE-EFFLUX PROTEIN"/>
    <property type="match status" value="1"/>
</dbReference>
<dbReference type="InterPro" id="IPR036259">
    <property type="entry name" value="MFS_trans_sf"/>
</dbReference>
<dbReference type="RefSeq" id="WP_089182087.1">
    <property type="nucleotide sequence ID" value="NZ_CP043427.1"/>
</dbReference>
<accession>A0A381DL42</accession>
<evidence type="ECO:0000256" key="6">
    <source>
        <dbReference type="ARBA" id="ARBA00023136"/>
    </source>
</evidence>
<evidence type="ECO:0000256" key="3">
    <source>
        <dbReference type="ARBA" id="ARBA00022475"/>
    </source>
</evidence>
<dbReference type="Gene3D" id="1.20.1250.20">
    <property type="entry name" value="MFS general substrate transporter like domains"/>
    <property type="match status" value="1"/>
</dbReference>
<dbReference type="EMBL" id="UFVD01000001">
    <property type="protein sequence ID" value="SUX11348.1"/>
    <property type="molecule type" value="Genomic_DNA"/>
</dbReference>
<dbReference type="AlphaFoldDB" id="A0A381DL42"/>
<keyword evidence="2" id="KW-0813">Transport</keyword>
<evidence type="ECO:0000256" key="5">
    <source>
        <dbReference type="ARBA" id="ARBA00022989"/>
    </source>
</evidence>
<dbReference type="Proteomes" id="UP000254920">
    <property type="component" value="Unassembled WGS sequence"/>
</dbReference>
<keyword evidence="3" id="KW-1003">Cell membrane</keyword>
<evidence type="ECO:0000256" key="1">
    <source>
        <dbReference type="ARBA" id="ARBA00004651"/>
    </source>
</evidence>
<dbReference type="Pfam" id="PF07690">
    <property type="entry name" value="MFS_1"/>
    <property type="match status" value="1"/>
</dbReference>
<evidence type="ECO:0000256" key="2">
    <source>
        <dbReference type="ARBA" id="ARBA00022448"/>
    </source>
</evidence>
<dbReference type="GO" id="GO:0022857">
    <property type="term" value="F:transmembrane transporter activity"/>
    <property type="evidence" value="ECO:0007669"/>
    <property type="project" value="InterPro"/>
</dbReference>
<dbReference type="CDD" id="cd06173">
    <property type="entry name" value="MFS_MefA_like"/>
    <property type="match status" value="1"/>
</dbReference>
<evidence type="ECO:0000313" key="7">
    <source>
        <dbReference type="EMBL" id="SUX11348.1"/>
    </source>
</evidence>
<protein>
    <submittedName>
        <fullName evidence="7">Major facilitator transporter</fullName>
    </submittedName>
</protein>
<evidence type="ECO:0000313" key="8">
    <source>
        <dbReference type="Proteomes" id="UP000254920"/>
    </source>
</evidence>
<dbReference type="GeneID" id="93090209"/>
<dbReference type="InterPro" id="IPR011701">
    <property type="entry name" value="MFS"/>
</dbReference>
<reference evidence="7 8" key="1">
    <citation type="submission" date="2018-06" db="EMBL/GenBank/DDBJ databases">
        <authorList>
            <consortium name="Pathogen Informatics"/>
            <person name="Doyle S."/>
        </authorList>
    </citation>
    <scope>NUCLEOTIDE SEQUENCE [LARGE SCALE GENOMIC DNA]</scope>
    <source>
        <strain evidence="7 8">NCTC12475</strain>
    </source>
</reference>
<name>A0A381DL42_9BACT</name>
<proteinExistence type="predicted"/>
<dbReference type="STRING" id="32024.GCA_000788295_00905"/>
<keyword evidence="5" id="KW-1133">Transmembrane helix</keyword>